<reference evidence="3" key="1">
    <citation type="submission" date="2013-09" db="EMBL/GenBank/DDBJ databases">
        <title>Corchorus olitorius genome sequencing.</title>
        <authorList>
            <person name="Alam M."/>
            <person name="Haque M.S."/>
            <person name="Islam M.S."/>
            <person name="Emdad E.M."/>
            <person name="Islam M.M."/>
            <person name="Ahmed B."/>
            <person name="Halim A."/>
            <person name="Hossen Q.M.M."/>
            <person name="Hossain M.Z."/>
            <person name="Ahmed R."/>
            <person name="Khan M.M."/>
            <person name="Islam R."/>
            <person name="Rashid M.M."/>
            <person name="Khan S.A."/>
            <person name="Rahman M.S."/>
            <person name="Alam M."/>
            <person name="Yahiya A.S."/>
            <person name="Khan M.S."/>
            <person name="Azam M.S."/>
            <person name="Haque T."/>
            <person name="Lashkar M.Z.H."/>
            <person name="Akhand A.I."/>
            <person name="Morshed G."/>
            <person name="Roy S."/>
            <person name="Uddin K.S."/>
            <person name="Rabeya T."/>
            <person name="Hossain A.S."/>
            <person name="Chowdhury A."/>
            <person name="Snigdha A.R."/>
            <person name="Mortoza M.S."/>
            <person name="Matin S.A."/>
            <person name="Hoque S.M.E."/>
            <person name="Islam M.K."/>
            <person name="Roy D.K."/>
            <person name="Haider R."/>
            <person name="Moosa M.M."/>
            <person name="Elias S.M."/>
            <person name="Hasan A.M."/>
            <person name="Jahan S."/>
            <person name="Shafiuddin M."/>
            <person name="Mahmood N."/>
            <person name="Shommy N.S."/>
        </authorList>
    </citation>
    <scope>NUCLEOTIDE SEQUENCE [LARGE SCALE GENOMIC DNA]</scope>
    <source>
        <strain evidence="3">cv. O-4</strain>
    </source>
</reference>
<sequence length="169" mass="18812">MALYDKRILFTYKPQKFKISEYDPAKARMLTSSFRIKSVFRRQNSCPKSECSVTTGKQSYCVVFVSIKGSPFATSTKVHPRGPLVLFGKVPNETQAVVTPLQAHHRQGSTPHDSPPNAFSGPPSTGSCKKKAACIHLPRFGHYTLSFDTLDFSFGGMMVRSRIQELGKH</sequence>
<comment type="caution">
    <text evidence="2">The sequence shown here is derived from an EMBL/GenBank/DDBJ whole genome shotgun (WGS) entry which is preliminary data.</text>
</comment>
<name>A0A1R3KLM7_9ROSI</name>
<organism evidence="2 3">
    <name type="scientific">Corchorus olitorius</name>
    <dbReference type="NCBI Taxonomy" id="93759"/>
    <lineage>
        <taxon>Eukaryota</taxon>
        <taxon>Viridiplantae</taxon>
        <taxon>Streptophyta</taxon>
        <taxon>Embryophyta</taxon>
        <taxon>Tracheophyta</taxon>
        <taxon>Spermatophyta</taxon>
        <taxon>Magnoliopsida</taxon>
        <taxon>eudicotyledons</taxon>
        <taxon>Gunneridae</taxon>
        <taxon>Pentapetalae</taxon>
        <taxon>rosids</taxon>
        <taxon>malvids</taxon>
        <taxon>Malvales</taxon>
        <taxon>Malvaceae</taxon>
        <taxon>Grewioideae</taxon>
        <taxon>Apeibeae</taxon>
        <taxon>Corchorus</taxon>
    </lineage>
</organism>
<protein>
    <submittedName>
        <fullName evidence="2">Uncharacterized protein</fullName>
    </submittedName>
</protein>
<evidence type="ECO:0000313" key="3">
    <source>
        <dbReference type="Proteomes" id="UP000187203"/>
    </source>
</evidence>
<gene>
    <name evidence="2" type="ORF">COLO4_06901</name>
</gene>
<evidence type="ECO:0000313" key="2">
    <source>
        <dbReference type="EMBL" id="OMP07959.1"/>
    </source>
</evidence>
<evidence type="ECO:0000256" key="1">
    <source>
        <dbReference type="SAM" id="MobiDB-lite"/>
    </source>
</evidence>
<dbReference type="EMBL" id="AWUE01012981">
    <property type="protein sequence ID" value="OMP07959.1"/>
    <property type="molecule type" value="Genomic_DNA"/>
</dbReference>
<feature type="region of interest" description="Disordered" evidence="1">
    <location>
        <begin position="101"/>
        <end position="124"/>
    </location>
</feature>
<dbReference type="AlphaFoldDB" id="A0A1R3KLM7"/>
<accession>A0A1R3KLM7</accession>
<dbReference type="Proteomes" id="UP000187203">
    <property type="component" value="Unassembled WGS sequence"/>
</dbReference>
<proteinExistence type="predicted"/>
<keyword evidence="3" id="KW-1185">Reference proteome</keyword>